<dbReference type="AlphaFoldDB" id="G8QTF8"/>
<comment type="similarity">
    <text evidence="1">Belongs to the short-chain dehydrogenases/reductases (SDR) family.</text>
</comment>
<evidence type="ECO:0000313" key="5">
    <source>
        <dbReference type="Proteomes" id="UP000005632"/>
    </source>
</evidence>
<keyword evidence="5" id="KW-1185">Reference proteome</keyword>
<protein>
    <recommendedName>
        <fullName evidence="3">Ketoreductase domain-containing protein</fullName>
    </recommendedName>
</protein>
<dbReference type="SUPFAM" id="SSF51735">
    <property type="entry name" value="NAD(P)-binding Rossmann-fold domains"/>
    <property type="match status" value="1"/>
</dbReference>
<evidence type="ECO:0000256" key="1">
    <source>
        <dbReference type="ARBA" id="ARBA00006484"/>
    </source>
</evidence>
<keyword evidence="2" id="KW-0560">Oxidoreductase</keyword>
<dbReference type="PROSITE" id="PS00061">
    <property type="entry name" value="ADH_SHORT"/>
    <property type="match status" value="1"/>
</dbReference>
<organism evidence="4 5">
    <name type="scientific">Sphaerochaeta pleomorpha (strain ATCC BAA-1885 / DSM 22778 / Grapes)</name>
    <dbReference type="NCBI Taxonomy" id="158190"/>
    <lineage>
        <taxon>Bacteria</taxon>
        <taxon>Pseudomonadati</taxon>
        <taxon>Spirochaetota</taxon>
        <taxon>Spirochaetia</taxon>
        <taxon>Spirochaetales</taxon>
        <taxon>Sphaerochaetaceae</taxon>
        <taxon>Sphaerochaeta</taxon>
    </lineage>
</organism>
<dbReference type="STRING" id="158190.SpiGrapes_2431"/>
<dbReference type="FunFam" id="3.40.50.720:FF:000240">
    <property type="entry name" value="SDR family oxidoreductase"/>
    <property type="match status" value="1"/>
</dbReference>
<dbReference type="InterPro" id="IPR057326">
    <property type="entry name" value="KR_dom"/>
</dbReference>
<feature type="domain" description="Ketoreductase" evidence="3">
    <location>
        <begin position="12"/>
        <end position="193"/>
    </location>
</feature>
<dbReference type="eggNOG" id="COG1028">
    <property type="taxonomic scope" value="Bacteria"/>
</dbReference>
<dbReference type="GO" id="GO:0005975">
    <property type="term" value="P:carbohydrate metabolic process"/>
    <property type="evidence" value="ECO:0007669"/>
    <property type="project" value="UniProtKB-ARBA"/>
</dbReference>
<dbReference type="InterPro" id="IPR036291">
    <property type="entry name" value="NAD(P)-bd_dom_sf"/>
</dbReference>
<dbReference type="PANTHER" id="PTHR42760:SF115">
    <property type="entry name" value="3-OXOACYL-[ACYL-CARRIER-PROTEIN] REDUCTASE FABG"/>
    <property type="match status" value="1"/>
</dbReference>
<dbReference type="GO" id="GO:0016616">
    <property type="term" value="F:oxidoreductase activity, acting on the CH-OH group of donors, NAD or NADP as acceptor"/>
    <property type="evidence" value="ECO:0007669"/>
    <property type="project" value="UniProtKB-ARBA"/>
</dbReference>
<dbReference type="OrthoDB" id="9803333at2"/>
<dbReference type="Gene3D" id="3.40.50.720">
    <property type="entry name" value="NAD(P)-binding Rossmann-like Domain"/>
    <property type="match status" value="1"/>
</dbReference>
<dbReference type="HOGENOM" id="CLU_010194_1_1_12"/>
<sequence length="255" mass="27662">MSIFDKFSLKGKVAVITGGNRGIGRAIANGFADAGATVVIAARNEAKSAEAVAEINATGGHAIAMKINVSDRAQIEEMVQTVETEIGPIDVLVNNAGIGFHADALKLEDSEWKRLFDINLEGVWKMCQIVGRGMTERKSGSIINIGSMSGLIVNRPQWHSPYGISKAAVHHLTRSLAAEWSQYGVRVNAIAPGYIKTEIASTEYEDYRHYWKDEVPMKRYGSTDEIAPAALYLASDASSFMTGEVMVIDGGYTLY</sequence>
<dbReference type="Pfam" id="PF13561">
    <property type="entry name" value="adh_short_C2"/>
    <property type="match status" value="1"/>
</dbReference>
<accession>G8QTF8</accession>
<dbReference type="Proteomes" id="UP000005632">
    <property type="component" value="Chromosome"/>
</dbReference>
<dbReference type="SMART" id="SM00822">
    <property type="entry name" value="PKS_KR"/>
    <property type="match status" value="1"/>
</dbReference>
<name>G8QTF8_SPHPG</name>
<dbReference type="PRINTS" id="PR00081">
    <property type="entry name" value="GDHRDH"/>
</dbReference>
<dbReference type="InterPro" id="IPR020904">
    <property type="entry name" value="Sc_DH/Rdtase_CS"/>
</dbReference>
<evidence type="ECO:0000259" key="3">
    <source>
        <dbReference type="SMART" id="SM00822"/>
    </source>
</evidence>
<dbReference type="InterPro" id="IPR002347">
    <property type="entry name" value="SDR_fam"/>
</dbReference>
<dbReference type="EMBL" id="CP003155">
    <property type="protein sequence ID" value="AEV30199.1"/>
    <property type="molecule type" value="Genomic_DNA"/>
</dbReference>
<gene>
    <name evidence="4" type="ordered locus">SpiGrapes_2431</name>
</gene>
<dbReference type="PANTHER" id="PTHR42760">
    <property type="entry name" value="SHORT-CHAIN DEHYDROGENASES/REDUCTASES FAMILY MEMBER"/>
    <property type="match status" value="1"/>
</dbReference>
<dbReference type="NCBIfam" id="NF005559">
    <property type="entry name" value="PRK07231.1"/>
    <property type="match status" value="1"/>
</dbReference>
<dbReference type="PRINTS" id="PR00080">
    <property type="entry name" value="SDRFAMILY"/>
</dbReference>
<proteinExistence type="inferred from homology"/>
<reference evidence="4 5" key="1">
    <citation type="submission" date="2011-11" db="EMBL/GenBank/DDBJ databases">
        <title>Complete sequence of Spirochaeta sp. grapes.</title>
        <authorList>
            <consortium name="US DOE Joint Genome Institute"/>
            <person name="Lucas S."/>
            <person name="Han J."/>
            <person name="Lapidus A."/>
            <person name="Cheng J.-F."/>
            <person name="Goodwin L."/>
            <person name="Pitluck S."/>
            <person name="Peters L."/>
            <person name="Ovchinnikova G."/>
            <person name="Munk A.C."/>
            <person name="Detter J.C."/>
            <person name="Han C."/>
            <person name="Tapia R."/>
            <person name="Land M."/>
            <person name="Hauser L."/>
            <person name="Kyrpides N."/>
            <person name="Ivanova N."/>
            <person name="Pagani I."/>
            <person name="Ritalahtilisa K."/>
            <person name="Loeffler F."/>
            <person name="Woyke T."/>
        </authorList>
    </citation>
    <scope>NUCLEOTIDE SEQUENCE [LARGE SCALE GENOMIC DNA]</scope>
    <source>
        <strain evidence="5">ATCC BAA-1885 / DSM 22778 / Grapes</strain>
    </source>
</reference>
<evidence type="ECO:0000256" key="2">
    <source>
        <dbReference type="ARBA" id="ARBA00023002"/>
    </source>
</evidence>
<dbReference type="RefSeq" id="WP_014271040.1">
    <property type="nucleotide sequence ID" value="NC_016633.1"/>
</dbReference>
<evidence type="ECO:0000313" key="4">
    <source>
        <dbReference type="EMBL" id="AEV30199.1"/>
    </source>
</evidence>
<dbReference type="KEGG" id="sgp:SpiGrapes_2431"/>